<protein>
    <recommendedName>
        <fullName evidence="1">Heterokaryon incompatibility domain-containing protein</fullName>
    </recommendedName>
</protein>
<dbReference type="Pfam" id="PF06985">
    <property type="entry name" value="HET"/>
    <property type="match status" value="1"/>
</dbReference>
<evidence type="ECO:0000259" key="1">
    <source>
        <dbReference type="Pfam" id="PF06985"/>
    </source>
</evidence>
<dbReference type="InterPro" id="IPR010730">
    <property type="entry name" value="HET"/>
</dbReference>
<feature type="domain" description="Heterokaryon incompatibility" evidence="1">
    <location>
        <begin position="379"/>
        <end position="459"/>
    </location>
</feature>
<proteinExistence type="predicted"/>
<evidence type="ECO:0000313" key="3">
    <source>
        <dbReference type="Proteomes" id="UP001430584"/>
    </source>
</evidence>
<dbReference type="GeneID" id="92010910"/>
<sequence>MVRQRFSLPRTGGLNKKADLTFRQSIRAPRPAQLAHRKSSVTTTAGAATRTAMDHLLVPKDPIRSPPRICYYCLEEYDRGDFITYPERQGWTQEELFTRTTWTEVDSVGGRGAAAAAAFLQQWLFFGLLHTALGDDLIFEDYIEEESGTKYVHTRNLFVHADELVEKRNTGLVLESDMYPLDRAIHTAFLALAFIRKMPGDALDSYFILSLSLMGRFMTCLRQILFRDGDLDSTKDDDVWEPPRIRAEAGWWEHGSAQDDSISILAHEMFKEEWCPRAISILQGNFGGLECRYLASLLRNFQKGRISHQACTQTQCFASQIQKSSYQTVHTSAGCDCHFRGFDSKAVEKILEAGHLPLVVWNRRDETLSLISGQFSATYVALSHVWSDGLGNPHENAMPQCQLEAIDGLVRDLNPDDAEQIPFWIDTLCCPTGSSDARRIAIQKMRDTYAGANKVLVLDSTLRSISTTGRSVAELALYIYSSSWAARLWTFQEGALPDRLIFQFSDATLDSKKILSTAEGFEFNFKNGWGSAYDVYRIFVQIRGNNRHFEHSDNSNIINFEWCAIAFSKRTTSVQDDEALCLASLTDQDPGPLLNSRGQDRMKQFWSQLTNVSEKWMYHTLSRLDLVGFRWAPRTLLGAGTPGGYHDSRATPTSRGLLVSAYSITFQSPQPPLSYPIGCSFWVRSTDDDWTFYLLKNIDLSPAHGPDAFTIPSGHFSRIAVLMTETIRNSGFDGDRRFVMVFVTEEEGGVTYARRGDSGIIRKADHPRNRGLDFHIAMMEGKERLIAQPQPDSRVSREGKNYLADDEYATVIGDWTDEKSQWCID</sequence>
<name>A0ABR3CAM5_9PEZI</name>
<accession>A0ABR3CAM5</accession>
<evidence type="ECO:0000313" key="2">
    <source>
        <dbReference type="EMBL" id="KAL0257662.1"/>
    </source>
</evidence>
<gene>
    <name evidence="2" type="ORF">SLS55_006825</name>
</gene>
<dbReference type="RefSeq" id="XP_066630691.1">
    <property type="nucleotide sequence ID" value="XM_066778254.1"/>
</dbReference>
<dbReference type="PANTHER" id="PTHR39596:SF3">
    <property type="entry name" value="HETEROKARYON INCOMPATIBILITY DOMAIN-CONTAINING PROTEIN"/>
    <property type="match status" value="1"/>
</dbReference>
<dbReference type="EMBL" id="JAJVCZ030000007">
    <property type="protein sequence ID" value="KAL0257662.1"/>
    <property type="molecule type" value="Genomic_DNA"/>
</dbReference>
<organism evidence="2 3">
    <name type="scientific">Diplodia seriata</name>
    <dbReference type="NCBI Taxonomy" id="420778"/>
    <lineage>
        <taxon>Eukaryota</taxon>
        <taxon>Fungi</taxon>
        <taxon>Dikarya</taxon>
        <taxon>Ascomycota</taxon>
        <taxon>Pezizomycotina</taxon>
        <taxon>Dothideomycetes</taxon>
        <taxon>Dothideomycetes incertae sedis</taxon>
        <taxon>Botryosphaeriales</taxon>
        <taxon>Botryosphaeriaceae</taxon>
        <taxon>Diplodia</taxon>
    </lineage>
</organism>
<keyword evidence="3" id="KW-1185">Reference proteome</keyword>
<comment type="caution">
    <text evidence="2">The sequence shown here is derived from an EMBL/GenBank/DDBJ whole genome shotgun (WGS) entry which is preliminary data.</text>
</comment>
<dbReference type="PANTHER" id="PTHR39596">
    <property type="match status" value="1"/>
</dbReference>
<dbReference type="Proteomes" id="UP001430584">
    <property type="component" value="Unassembled WGS sequence"/>
</dbReference>
<reference evidence="2 3" key="1">
    <citation type="submission" date="2024-02" db="EMBL/GenBank/DDBJ databases">
        <title>De novo assembly and annotation of 12 fungi associated with fruit tree decline syndrome in Ontario, Canada.</title>
        <authorList>
            <person name="Sulman M."/>
            <person name="Ellouze W."/>
            <person name="Ilyukhin E."/>
        </authorList>
    </citation>
    <scope>NUCLEOTIDE SEQUENCE [LARGE SCALE GENOMIC DNA]</scope>
    <source>
        <strain evidence="2 3">FDS-637</strain>
    </source>
</reference>